<reference evidence="1 2" key="1">
    <citation type="submission" date="2012-10" db="EMBL/GenBank/DDBJ databases">
        <authorList>
            <person name="Harkins D.M."/>
            <person name="Durkin A.S."/>
            <person name="Brinkac L.M."/>
            <person name="Haft D.H."/>
            <person name="Selengut J.D."/>
            <person name="Sanka R."/>
            <person name="DePew J."/>
            <person name="Purushe J."/>
            <person name="Chanthongthip A."/>
            <person name="Lattana O."/>
            <person name="Phetsouvanh R."/>
            <person name="Newton P.N."/>
            <person name="Vinetz J.M."/>
            <person name="Sutton G.G."/>
            <person name="Nierman W.C."/>
            <person name="Fouts D.E."/>
        </authorList>
    </citation>
    <scope>NUCLEOTIDE SEQUENCE [LARGE SCALE GENOMIC DNA]</scope>
    <source>
        <strain evidence="1 2">UI 12758</strain>
    </source>
</reference>
<proteinExistence type="predicted"/>
<name>A0A0E2D231_LEPIR</name>
<dbReference type="EMBL" id="AHNR02000058">
    <property type="protein sequence ID" value="EKR53936.1"/>
    <property type="molecule type" value="Genomic_DNA"/>
</dbReference>
<organism evidence="1 2">
    <name type="scientific">Leptospira interrogans str. UI 12758</name>
    <dbReference type="NCBI Taxonomy" id="1049938"/>
    <lineage>
        <taxon>Bacteria</taxon>
        <taxon>Pseudomonadati</taxon>
        <taxon>Spirochaetota</taxon>
        <taxon>Spirochaetia</taxon>
        <taxon>Leptospirales</taxon>
        <taxon>Leptospiraceae</taxon>
        <taxon>Leptospira</taxon>
    </lineage>
</organism>
<accession>A0A0E2D231</accession>
<evidence type="ECO:0000313" key="1">
    <source>
        <dbReference type="EMBL" id="EKR53936.1"/>
    </source>
</evidence>
<dbReference type="AlphaFoldDB" id="A0A0E2D231"/>
<gene>
    <name evidence="1" type="ORF">LEP1GSC105_1106</name>
</gene>
<sequence length="38" mass="4549">MILFHFEIPEIYETAPRIFSKRQSNVSCIYSLDFNLLL</sequence>
<evidence type="ECO:0000313" key="2">
    <source>
        <dbReference type="Proteomes" id="UP000001340"/>
    </source>
</evidence>
<protein>
    <submittedName>
        <fullName evidence="1">Uncharacterized protein</fullName>
    </submittedName>
</protein>
<comment type="caution">
    <text evidence="1">The sequence shown here is derived from an EMBL/GenBank/DDBJ whole genome shotgun (WGS) entry which is preliminary data.</text>
</comment>
<dbReference type="Proteomes" id="UP000001340">
    <property type="component" value="Unassembled WGS sequence"/>
</dbReference>